<keyword evidence="3" id="KW-1185">Reference proteome</keyword>
<dbReference type="EMBL" id="FOBW01000011">
    <property type="protein sequence ID" value="SEN31372.1"/>
    <property type="molecule type" value="Genomic_DNA"/>
</dbReference>
<evidence type="ECO:0000313" key="3">
    <source>
        <dbReference type="Proteomes" id="UP000198553"/>
    </source>
</evidence>
<feature type="transmembrane region" description="Helical" evidence="1">
    <location>
        <begin position="7"/>
        <end position="26"/>
    </location>
</feature>
<protein>
    <recommendedName>
        <fullName evidence="4">YlaF family protein</fullName>
    </recommendedName>
</protein>
<reference evidence="3" key="1">
    <citation type="submission" date="2016-10" db="EMBL/GenBank/DDBJ databases">
        <authorList>
            <person name="Varghese N."/>
            <person name="Submissions S."/>
        </authorList>
    </citation>
    <scope>NUCLEOTIDE SEQUENCE [LARGE SCALE GENOMIC DNA]</scope>
    <source>
        <strain evidence="3">B48,IBRC-M 10115,DSM 25386,CECT 8001</strain>
    </source>
</reference>
<dbReference type="InterPro" id="IPR035211">
    <property type="entry name" value="DUF5325"/>
</dbReference>
<dbReference type="AlphaFoldDB" id="A0A1H8FIB4"/>
<organism evidence="2 3">
    <name type="scientific">Mesobacillus persicus</name>
    <dbReference type="NCBI Taxonomy" id="930146"/>
    <lineage>
        <taxon>Bacteria</taxon>
        <taxon>Bacillati</taxon>
        <taxon>Bacillota</taxon>
        <taxon>Bacilli</taxon>
        <taxon>Bacillales</taxon>
        <taxon>Bacillaceae</taxon>
        <taxon>Mesobacillus</taxon>
    </lineage>
</organism>
<sequence length="61" mass="6624">MTQIKWPLLFLAFAAAACMMGVGVAIGEESTIGAVISLIVLVFIMGFGFKLKKKYRENGEL</sequence>
<dbReference type="RefSeq" id="WP_090747645.1">
    <property type="nucleotide sequence ID" value="NZ_FOBW01000011.1"/>
</dbReference>
<dbReference type="Pfam" id="PF17259">
    <property type="entry name" value="DUF5325"/>
    <property type="match status" value="1"/>
</dbReference>
<dbReference type="STRING" id="930146.SAMN05192533_11171"/>
<dbReference type="PROSITE" id="PS51257">
    <property type="entry name" value="PROKAR_LIPOPROTEIN"/>
    <property type="match status" value="1"/>
</dbReference>
<keyword evidence="1" id="KW-1133">Transmembrane helix</keyword>
<dbReference type="Proteomes" id="UP000198553">
    <property type="component" value="Unassembled WGS sequence"/>
</dbReference>
<feature type="transmembrane region" description="Helical" evidence="1">
    <location>
        <begin position="32"/>
        <end position="51"/>
    </location>
</feature>
<dbReference type="OrthoDB" id="2679959at2"/>
<keyword evidence="1" id="KW-0812">Transmembrane</keyword>
<name>A0A1H8FIB4_9BACI</name>
<gene>
    <name evidence="2" type="ORF">SAMN05192533_11171</name>
</gene>
<proteinExistence type="predicted"/>
<accession>A0A1H8FIB4</accession>
<evidence type="ECO:0008006" key="4">
    <source>
        <dbReference type="Google" id="ProtNLM"/>
    </source>
</evidence>
<keyword evidence="1" id="KW-0472">Membrane</keyword>
<evidence type="ECO:0000313" key="2">
    <source>
        <dbReference type="EMBL" id="SEN31372.1"/>
    </source>
</evidence>
<evidence type="ECO:0000256" key="1">
    <source>
        <dbReference type="SAM" id="Phobius"/>
    </source>
</evidence>